<protein>
    <recommendedName>
        <fullName evidence="4">DUF1173 domain-containing protein</fullName>
    </recommendedName>
</protein>
<dbReference type="InterPro" id="IPR009553">
    <property type="entry name" value="DUF1173"/>
</dbReference>
<evidence type="ECO:0008006" key="4">
    <source>
        <dbReference type="Google" id="ProtNLM"/>
    </source>
</evidence>
<feature type="compositionally biased region" description="Low complexity" evidence="1">
    <location>
        <begin position="135"/>
        <end position="150"/>
    </location>
</feature>
<dbReference type="Proteomes" id="UP000037511">
    <property type="component" value="Unassembled WGS sequence"/>
</dbReference>
<organism evidence="2 3">
    <name type="scientific">Achromobacter spanius</name>
    <dbReference type="NCBI Taxonomy" id="217203"/>
    <lineage>
        <taxon>Bacteria</taxon>
        <taxon>Pseudomonadati</taxon>
        <taxon>Pseudomonadota</taxon>
        <taxon>Betaproteobacteria</taxon>
        <taxon>Burkholderiales</taxon>
        <taxon>Alcaligenaceae</taxon>
        <taxon>Achromobacter</taxon>
    </lineage>
</organism>
<evidence type="ECO:0000313" key="2">
    <source>
        <dbReference type="EMBL" id="KNE25839.1"/>
    </source>
</evidence>
<evidence type="ECO:0000313" key="3">
    <source>
        <dbReference type="Proteomes" id="UP000037511"/>
    </source>
</evidence>
<comment type="caution">
    <text evidence="2">The sequence shown here is derived from an EMBL/GenBank/DDBJ whole genome shotgun (WGS) entry which is preliminary data.</text>
</comment>
<dbReference type="EMBL" id="LGVG01000030">
    <property type="protein sequence ID" value="KNE25839.1"/>
    <property type="molecule type" value="Genomic_DNA"/>
</dbReference>
<accession>A0AAW3HZZ8</accession>
<evidence type="ECO:0000256" key="1">
    <source>
        <dbReference type="SAM" id="MobiDB-lite"/>
    </source>
</evidence>
<feature type="region of interest" description="Disordered" evidence="1">
    <location>
        <begin position="125"/>
        <end position="150"/>
    </location>
</feature>
<sequence length="431" mass="47576">MMDRKIYTVEVTLAGMTQPYSSEFQTADQFKDGWKRVLLMAHGKADVRCTCPGSGERRLSIHSRSNSDRFHLARFPETGSEHSEDCVYYGVDPSMSGLGSYRRGVVQELDDGAVKIKLKVGLQQRATAAPEEGDASSAATPPMPATRPRTGQASMTLLGLLHFLWTQAGLHAWSPGMEGKRNLGVVHYHLMRSAMTTYAGRVRLAQNLVIATPTASGQQAGHNKAKALEAVTQRRRLVVIAPLAQHQEGMDGSATLPIAGFHGIPYLNLDENVWEPLERRFAREIDSWRAGNAVIAVVQTDPPKSSGGSMRAQVVDIALMQTTRDWIPVDSGYEALVAEKLVAEKRRFEKPLRFDAGEDAAFPDFWLRDRQTPAPLEVWGMNTPEYLARKAEKGAHYDETYGKSGWWAWNASSGDPVPDFPAPLNSSQVDE</sequence>
<reference evidence="2 3" key="1">
    <citation type="submission" date="2015-07" db="EMBL/GenBank/DDBJ databases">
        <title>Draft genome of Achromobacter spanius.</title>
        <authorList>
            <person name="Wang X."/>
        </authorList>
    </citation>
    <scope>NUCLEOTIDE SEQUENCE [LARGE SCALE GENOMIC DNA]</scope>
    <source>
        <strain evidence="2 3">CGMCC9173</strain>
    </source>
</reference>
<dbReference type="AlphaFoldDB" id="A0AAW3HZZ8"/>
<dbReference type="Pfam" id="PF06666">
    <property type="entry name" value="DUF1173"/>
    <property type="match status" value="1"/>
</dbReference>
<gene>
    <name evidence="2" type="ORF">AFM18_20675</name>
</gene>
<proteinExistence type="predicted"/>
<name>A0AAW3HZZ8_9BURK</name>